<dbReference type="InterPro" id="IPR015495">
    <property type="entry name" value="Myb_TF_plants"/>
</dbReference>
<protein>
    <submittedName>
        <fullName evidence="10">Transcription factor MYB1</fullName>
    </submittedName>
</protein>
<keyword evidence="4" id="KW-0238">DNA-binding</keyword>
<evidence type="ECO:0000256" key="2">
    <source>
        <dbReference type="ARBA" id="ARBA00022737"/>
    </source>
</evidence>
<dbReference type="PROSITE" id="PS50090">
    <property type="entry name" value="MYB_LIKE"/>
    <property type="match status" value="2"/>
</dbReference>
<name>A0A443N926_9MAGN</name>
<dbReference type="InterPro" id="IPR017930">
    <property type="entry name" value="Myb_dom"/>
</dbReference>
<dbReference type="PROSITE" id="PS51294">
    <property type="entry name" value="HTH_MYB"/>
    <property type="match status" value="2"/>
</dbReference>
<dbReference type="FunFam" id="1.10.10.60:FF:000218">
    <property type="entry name" value="Myb transcription factor"/>
    <property type="match status" value="1"/>
</dbReference>
<evidence type="ECO:0000256" key="5">
    <source>
        <dbReference type="ARBA" id="ARBA00023159"/>
    </source>
</evidence>
<evidence type="ECO:0000256" key="4">
    <source>
        <dbReference type="ARBA" id="ARBA00023125"/>
    </source>
</evidence>
<gene>
    <name evidence="10" type="ORF">CKAN_00338700</name>
</gene>
<dbReference type="PANTHER" id="PTHR47999">
    <property type="entry name" value="TRANSCRIPTION FACTOR MYB8-RELATED-RELATED"/>
    <property type="match status" value="1"/>
</dbReference>
<evidence type="ECO:0000259" key="8">
    <source>
        <dbReference type="PROSITE" id="PS50090"/>
    </source>
</evidence>
<reference evidence="10 11" key="1">
    <citation type="journal article" date="2019" name="Nat. Plants">
        <title>Stout camphor tree genome fills gaps in understanding of flowering plant genome evolution.</title>
        <authorList>
            <person name="Chaw S.M."/>
            <person name="Liu Y.C."/>
            <person name="Wu Y.W."/>
            <person name="Wang H.Y."/>
            <person name="Lin C.I."/>
            <person name="Wu C.S."/>
            <person name="Ke H.M."/>
            <person name="Chang L.Y."/>
            <person name="Hsu C.Y."/>
            <person name="Yang H.T."/>
            <person name="Sudianto E."/>
            <person name="Hsu M.H."/>
            <person name="Wu K.P."/>
            <person name="Wang L.N."/>
            <person name="Leebens-Mack J.H."/>
            <person name="Tsai I.J."/>
        </authorList>
    </citation>
    <scope>NUCLEOTIDE SEQUENCE [LARGE SCALE GENOMIC DNA]</scope>
    <source>
        <strain evidence="11">cv. Chaw 1501</strain>
        <tissue evidence="10">Young leaves</tissue>
    </source>
</reference>
<dbReference type="SUPFAM" id="SSF46689">
    <property type="entry name" value="Homeodomain-like"/>
    <property type="match status" value="1"/>
</dbReference>
<comment type="caution">
    <text evidence="10">The sequence shown here is derived from an EMBL/GenBank/DDBJ whole genome shotgun (WGS) entry which is preliminary data.</text>
</comment>
<proteinExistence type="predicted"/>
<evidence type="ECO:0000256" key="6">
    <source>
        <dbReference type="ARBA" id="ARBA00023163"/>
    </source>
</evidence>
<dbReference type="Gene3D" id="1.10.10.60">
    <property type="entry name" value="Homeodomain-like"/>
    <property type="match status" value="2"/>
</dbReference>
<dbReference type="EMBL" id="QPKB01000001">
    <property type="protein sequence ID" value="RWR75024.1"/>
    <property type="molecule type" value="Genomic_DNA"/>
</dbReference>
<feature type="domain" description="Myb-like" evidence="8">
    <location>
        <begin position="3"/>
        <end position="55"/>
    </location>
</feature>
<dbReference type="InterPro" id="IPR009057">
    <property type="entry name" value="Homeodomain-like_sf"/>
</dbReference>
<sequence>MEHLGVRKGAWTEEEDILLTKCIEKFGEGKWRQVPFKAGLRRCHKSCRLRWLTYLKPGIKRGEFEEDEIDLIIRLHKLLGNKWSLIAGRLPGRTSNDVKNYWNCHLSRRLTMQKGAQSQIKSIKTTTANAAVATKIIRPKPHSFSPNSKWLSRAGPSTIATQVPKMSNNPVPESPQEESTLWWKSLLAYVDEEDNTWWPKSTEVGQEKDLPQSFVVEEMEGMRKEEDRVTMEKELGELDNMLLDVDLWGLFKT</sequence>
<dbReference type="Proteomes" id="UP000283530">
    <property type="component" value="Unassembled WGS sequence"/>
</dbReference>
<evidence type="ECO:0000259" key="9">
    <source>
        <dbReference type="PROSITE" id="PS51294"/>
    </source>
</evidence>
<feature type="domain" description="HTH myb-type" evidence="9">
    <location>
        <begin position="1"/>
        <end position="59"/>
    </location>
</feature>
<evidence type="ECO:0000313" key="11">
    <source>
        <dbReference type="Proteomes" id="UP000283530"/>
    </source>
</evidence>
<keyword evidence="7" id="KW-0539">Nucleus</keyword>
<evidence type="ECO:0000256" key="3">
    <source>
        <dbReference type="ARBA" id="ARBA00023015"/>
    </source>
</evidence>
<dbReference type="OrthoDB" id="2143914at2759"/>
<dbReference type="PANTHER" id="PTHR47999:SF24">
    <property type="entry name" value="TRANSCRIPTION FACTOR MYB90"/>
    <property type="match status" value="1"/>
</dbReference>
<dbReference type="Pfam" id="PF00249">
    <property type="entry name" value="Myb_DNA-binding"/>
    <property type="match status" value="2"/>
</dbReference>
<evidence type="ECO:0000256" key="1">
    <source>
        <dbReference type="ARBA" id="ARBA00004123"/>
    </source>
</evidence>
<keyword evidence="11" id="KW-1185">Reference proteome</keyword>
<keyword evidence="6" id="KW-0804">Transcription</keyword>
<evidence type="ECO:0000256" key="7">
    <source>
        <dbReference type="ARBA" id="ARBA00023242"/>
    </source>
</evidence>
<feature type="domain" description="Myb-like" evidence="8">
    <location>
        <begin position="56"/>
        <end position="106"/>
    </location>
</feature>
<feature type="domain" description="HTH myb-type" evidence="9">
    <location>
        <begin position="60"/>
        <end position="110"/>
    </location>
</feature>
<keyword evidence="2" id="KW-0677">Repeat</keyword>
<keyword evidence="5" id="KW-0010">Activator</keyword>
<organism evidence="10 11">
    <name type="scientific">Cinnamomum micranthum f. kanehirae</name>
    <dbReference type="NCBI Taxonomy" id="337451"/>
    <lineage>
        <taxon>Eukaryota</taxon>
        <taxon>Viridiplantae</taxon>
        <taxon>Streptophyta</taxon>
        <taxon>Embryophyta</taxon>
        <taxon>Tracheophyta</taxon>
        <taxon>Spermatophyta</taxon>
        <taxon>Magnoliopsida</taxon>
        <taxon>Magnoliidae</taxon>
        <taxon>Laurales</taxon>
        <taxon>Lauraceae</taxon>
        <taxon>Cinnamomum</taxon>
    </lineage>
</organism>
<dbReference type="GO" id="GO:0005634">
    <property type="term" value="C:nucleus"/>
    <property type="evidence" value="ECO:0007669"/>
    <property type="project" value="UniProtKB-SubCell"/>
</dbReference>
<dbReference type="InterPro" id="IPR001005">
    <property type="entry name" value="SANT/Myb"/>
</dbReference>
<dbReference type="AlphaFoldDB" id="A0A443N926"/>
<keyword evidence="3" id="KW-0805">Transcription regulation</keyword>
<dbReference type="STRING" id="337451.A0A443N926"/>
<dbReference type="CDD" id="cd00167">
    <property type="entry name" value="SANT"/>
    <property type="match status" value="2"/>
</dbReference>
<dbReference type="GO" id="GO:0003677">
    <property type="term" value="F:DNA binding"/>
    <property type="evidence" value="ECO:0007669"/>
    <property type="project" value="UniProtKB-KW"/>
</dbReference>
<dbReference type="SMART" id="SM00717">
    <property type="entry name" value="SANT"/>
    <property type="match status" value="2"/>
</dbReference>
<evidence type="ECO:0000313" key="10">
    <source>
        <dbReference type="EMBL" id="RWR75024.1"/>
    </source>
</evidence>
<accession>A0A443N926</accession>
<comment type="subcellular location">
    <subcellularLocation>
        <location evidence="1">Nucleus</location>
    </subcellularLocation>
</comment>